<keyword evidence="7" id="KW-1185">Reference proteome</keyword>
<evidence type="ECO:0000313" key="6">
    <source>
        <dbReference type="EMBL" id="CAL1694950.1"/>
    </source>
</evidence>
<accession>A0ABP1CGY5</accession>
<dbReference type="EMBL" id="OZ037944">
    <property type="protein sequence ID" value="CAL1694950.1"/>
    <property type="molecule type" value="Genomic_DNA"/>
</dbReference>
<keyword evidence="5" id="KW-0496">Mitochondrion</keyword>
<name>A0ABP1CGY5_9APHY</name>
<sequence>MSSVFRRAFSNRFLWNSFRHDLRPRQHPQSLLRRHESTASASGSTQYKAKKYSLLSPTMIILGFVPIFTFALGTWQVERLKWKVNLIDDLEEKLQRDPLTLPRHINLSVLPEFAFRKVLLKGRLDYSHAMLVGPRVRDGTHGFHLVVPLVRTDGSTVLVDRGFVSQEVGESGHWAKEDGEIYVQGLLRTTQVRNKFTPDNHPEKGLWHWADVPAMAEYAGGESANVQPVYVEEIFEGHAGDASTRLSQGIPIGRPATVDVRNSHASYVVTWYSLSALTTVMFIRLLLRQRRARARLPR</sequence>
<evidence type="ECO:0000256" key="2">
    <source>
        <dbReference type="ARBA" id="ARBA00022692"/>
    </source>
</evidence>
<keyword evidence="5" id="KW-0999">Mitochondrion inner membrane</keyword>
<reference evidence="7" key="1">
    <citation type="submission" date="2024-04" db="EMBL/GenBank/DDBJ databases">
        <authorList>
            <person name="Shaw F."/>
            <person name="Minotto A."/>
        </authorList>
    </citation>
    <scope>NUCLEOTIDE SEQUENCE [LARGE SCALE GENOMIC DNA]</scope>
</reference>
<dbReference type="PROSITE" id="PS50895">
    <property type="entry name" value="SURF1"/>
    <property type="match status" value="1"/>
</dbReference>
<keyword evidence="2 5" id="KW-0812">Transmembrane</keyword>
<evidence type="ECO:0000256" key="4">
    <source>
        <dbReference type="ARBA" id="ARBA00023136"/>
    </source>
</evidence>
<evidence type="ECO:0000256" key="1">
    <source>
        <dbReference type="ARBA" id="ARBA00004370"/>
    </source>
</evidence>
<dbReference type="Proteomes" id="UP001497453">
    <property type="component" value="Chromosome 1"/>
</dbReference>
<gene>
    <name evidence="6" type="ORF">GFSPODELE1_LOCUS527</name>
</gene>
<evidence type="ECO:0000313" key="7">
    <source>
        <dbReference type="Proteomes" id="UP001497453"/>
    </source>
</evidence>
<organism evidence="6 7">
    <name type="scientific">Somion occarium</name>
    <dbReference type="NCBI Taxonomy" id="3059160"/>
    <lineage>
        <taxon>Eukaryota</taxon>
        <taxon>Fungi</taxon>
        <taxon>Dikarya</taxon>
        <taxon>Basidiomycota</taxon>
        <taxon>Agaricomycotina</taxon>
        <taxon>Agaricomycetes</taxon>
        <taxon>Polyporales</taxon>
        <taxon>Cerrenaceae</taxon>
        <taxon>Somion</taxon>
    </lineage>
</organism>
<proteinExistence type="inferred from homology"/>
<dbReference type="PANTHER" id="PTHR23427:SF2">
    <property type="entry name" value="SURFEIT LOCUS PROTEIN 1"/>
    <property type="match status" value="1"/>
</dbReference>
<keyword evidence="3 5" id="KW-1133">Transmembrane helix</keyword>
<evidence type="ECO:0000256" key="3">
    <source>
        <dbReference type="ARBA" id="ARBA00022989"/>
    </source>
</evidence>
<dbReference type="Pfam" id="PF02104">
    <property type="entry name" value="SURF1"/>
    <property type="match status" value="1"/>
</dbReference>
<dbReference type="InterPro" id="IPR045214">
    <property type="entry name" value="Surf1/Surf4"/>
</dbReference>
<dbReference type="InterPro" id="IPR002994">
    <property type="entry name" value="Surf1/Shy1"/>
</dbReference>
<evidence type="ECO:0000256" key="5">
    <source>
        <dbReference type="RuleBase" id="RU363076"/>
    </source>
</evidence>
<keyword evidence="4 5" id="KW-0472">Membrane</keyword>
<dbReference type="CDD" id="cd06662">
    <property type="entry name" value="SURF1"/>
    <property type="match status" value="1"/>
</dbReference>
<feature type="transmembrane region" description="Helical" evidence="5">
    <location>
        <begin position="54"/>
        <end position="75"/>
    </location>
</feature>
<comment type="similarity">
    <text evidence="5">Belongs to the SURF1 family.</text>
</comment>
<feature type="transmembrane region" description="Helical" evidence="5">
    <location>
        <begin position="269"/>
        <end position="287"/>
    </location>
</feature>
<comment type="subcellular location">
    <subcellularLocation>
        <location evidence="1">Membrane</location>
    </subcellularLocation>
    <subcellularLocation>
        <location evidence="5">Mitochondrion inner membrane</location>
        <topology evidence="5">Multi-pass membrane protein</topology>
    </subcellularLocation>
</comment>
<comment type="function">
    <text evidence="5">Probably involved in the biogenesis of the COX complex.</text>
</comment>
<dbReference type="PANTHER" id="PTHR23427">
    <property type="entry name" value="SURFEIT LOCUS PROTEIN"/>
    <property type="match status" value="1"/>
</dbReference>
<protein>
    <recommendedName>
        <fullName evidence="5">SURF1-like protein</fullName>
    </recommendedName>
</protein>